<comment type="caution">
    <text evidence="2">The sequence shown here is derived from an EMBL/GenBank/DDBJ whole genome shotgun (WGS) entry which is preliminary data.</text>
</comment>
<sequence>MACGAIYSFYCPIQSSKLAILRPTTTFAIIQQNSIFLTDSLTITASSNVLKLSINEFEDHIKEENLKSHKEILTGLSSNGKQPYTRQRRMDRSRRELY</sequence>
<proteinExistence type="predicted"/>
<keyword evidence="3" id="KW-1185">Reference proteome</keyword>
<dbReference type="EMBL" id="AVOT02002727">
    <property type="protein sequence ID" value="MBW0471335.1"/>
    <property type="molecule type" value="Genomic_DNA"/>
</dbReference>
<evidence type="ECO:0000313" key="2">
    <source>
        <dbReference type="EMBL" id="MBW0471335.1"/>
    </source>
</evidence>
<protein>
    <submittedName>
        <fullName evidence="2">Uncharacterized protein</fullName>
    </submittedName>
</protein>
<evidence type="ECO:0000256" key="1">
    <source>
        <dbReference type="SAM" id="MobiDB-lite"/>
    </source>
</evidence>
<dbReference type="AlphaFoldDB" id="A0A9Q3BUE1"/>
<accession>A0A9Q3BUE1</accession>
<gene>
    <name evidence="2" type="ORF">O181_011050</name>
</gene>
<reference evidence="2" key="1">
    <citation type="submission" date="2021-03" db="EMBL/GenBank/DDBJ databases">
        <title>Draft genome sequence of rust myrtle Austropuccinia psidii MF-1, a brazilian biotype.</title>
        <authorList>
            <person name="Quecine M.C."/>
            <person name="Pachon D.M.R."/>
            <person name="Bonatelli M.L."/>
            <person name="Correr F.H."/>
            <person name="Franceschini L.M."/>
            <person name="Leite T.F."/>
            <person name="Margarido G.R.A."/>
            <person name="Almeida C.A."/>
            <person name="Ferrarezi J.A."/>
            <person name="Labate C.A."/>
        </authorList>
    </citation>
    <scope>NUCLEOTIDE SEQUENCE</scope>
    <source>
        <strain evidence="2">MF-1</strain>
    </source>
</reference>
<evidence type="ECO:0000313" key="3">
    <source>
        <dbReference type="Proteomes" id="UP000765509"/>
    </source>
</evidence>
<dbReference type="Proteomes" id="UP000765509">
    <property type="component" value="Unassembled WGS sequence"/>
</dbReference>
<name>A0A9Q3BUE1_9BASI</name>
<feature type="compositionally biased region" description="Basic and acidic residues" evidence="1">
    <location>
        <begin position="88"/>
        <end position="98"/>
    </location>
</feature>
<feature type="region of interest" description="Disordered" evidence="1">
    <location>
        <begin position="72"/>
        <end position="98"/>
    </location>
</feature>
<feature type="compositionally biased region" description="Polar residues" evidence="1">
    <location>
        <begin position="75"/>
        <end position="85"/>
    </location>
</feature>
<organism evidence="2 3">
    <name type="scientific">Austropuccinia psidii MF-1</name>
    <dbReference type="NCBI Taxonomy" id="1389203"/>
    <lineage>
        <taxon>Eukaryota</taxon>
        <taxon>Fungi</taxon>
        <taxon>Dikarya</taxon>
        <taxon>Basidiomycota</taxon>
        <taxon>Pucciniomycotina</taxon>
        <taxon>Pucciniomycetes</taxon>
        <taxon>Pucciniales</taxon>
        <taxon>Sphaerophragmiaceae</taxon>
        <taxon>Austropuccinia</taxon>
    </lineage>
</organism>